<evidence type="ECO:0000259" key="5">
    <source>
        <dbReference type="Pfam" id="PF24919"/>
    </source>
</evidence>
<dbReference type="InterPro" id="IPR025110">
    <property type="entry name" value="AMP-bd_C"/>
</dbReference>
<dbReference type="Gene3D" id="3.40.50.12780">
    <property type="entry name" value="N-terminal domain of ligase-like"/>
    <property type="match status" value="2"/>
</dbReference>
<dbReference type="Gene3D" id="3.30.300.30">
    <property type="match status" value="2"/>
</dbReference>
<evidence type="ECO:0000256" key="2">
    <source>
        <dbReference type="SAM" id="MobiDB-lite"/>
    </source>
</evidence>
<dbReference type="Pfam" id="PF00501">
    <property type="entry name" value="AMP-binding"/>
    <property type="match status" value="2"/>
</dbReference>
<feature type="domain" description="AMP-dependent synthetase/ligase" evidence="3">
    <location>
        <begin position="919"/>
        <end position="1328"/>
    </location>
</feature>
<evidence type="ECO:0000313" key="6">
    <source>
        <dbReference type="EMBL" id="KAJ8019637.1"/>
    </source>
</evidence>
<reference evidence="6" key="1">
    <citation type="submission" date="2021-10" db="EMBL/GenBank/DDBJ databases">
        <title>Tropical sea cucumber genome reveals ecological adaptation and Cuvierian tubules defense mechanism.</title>
        <authorList>
            <person name="Chen T."/>
        </authorList>
    </citation>
    <scope>NUCLEOTIDE SEQUENCE</scope>
    <source>
        <strain evidence="6">Nanhai2018</strain>
        <tissue evidence="6">Muscle</tissue>
    </source>
</reference>
<feature type="domain" description="AMP-dependent synthetase/ligase" evidence="3">
    <location>
        <begin position="282"/>
        <end position="686"/>
    </location>
</feature>
<dbReference type="InterPro" id="IPR037337">
    <property type="entry name" value="Dip2-like_dom"/>
</dbReference>
<dbReference type="PANTHER" id="PTHR22754">
    <property type="entry name" value="DISCO-INTERACTING PROTEIN 2 DIP2 -RELATED"/>
    <property type="match status" value="1"/>
</dbReference>
<dbReference type="Proteomes" id="UP001152320">
    <property type="component" value="Chromosome 23"/>
</dbReference>
<name>A0A9Q1BCK6_HOLLE</name>
<feature type="compositionally biased region" description="Basic and acidic residues" evidence="2">
    <location>
        <begin position="61"/>
        <end position="72"/>
    </location>
</feature>
<gene>
    <name evidence="6" type="ORF">HOLleu_41297</name>
</gene>
<dbReference type="FunFam" id="3.30.300.30:FF:000001">
    <property type="entry name" value="DIP2 disco-interacting protein 2 homolog C"/>
    <property type="match status" value="1"/>
</dbReference>
<feature type="region of interest" description="Disordered" evidence="2">
    <location>
        <begin position="150"/>
        <end position="196"/>
    </location>
</feature>
<evidence type="ECO:0000259" key="3">
    <source>
        <dbReference type="Pfam" id="PF00501"/>
    </source>
</evidence>
<comment type="similarity">
    <text evidence="1">Belongs to the DIP2 family.</text>
</comment>
<dbReference type="InterPro" id="IPR056881">
    <property type="entry name" value="Mug62_dom"/>
</dbReference>
<feature type="domain" description="AMP-binding enzyme C-terminal" evidence="4">
    <location>
        <begin position="1387"/>
        <end position="1489"/>
    </location>
</feature>
<feature type="region of interest" description="Disordered" evidence="2">
    <location>
        <begin position="85"/>
        <end position="132"/>
    </location>
</feature>
<feature type="region of interest" description="Disordered" evidence="2">
    <location>
        <begin position="40"/>
        <end position="72"/>
    </location>
</feature>
<dbReference type="Pfam" id="PF23024">
    <property type="entry name" value="AMP-dom_DIP2-like"/>
    <property type="match status" value="1"/>
</dbReference>
<feature type="domain" description="Meiotically up-regulated gene 62 protein-like alpha-beta" evidence="5">
    <location>
        <begin position="790"/>
        <end position="865"/>
    </location>
</feature>
<dbReference type="CDD" id="cd05905">
    <property type="entry name" value="Dip2"/>
    <property type="match status" value="2"/>
</dbReference>
<evidence type="ECO:0000259" key="4">
    <source>
        <dbReference type="Pfam" id="PF23024"/>
    </source>
</evidence>
<dbReference type="PANTHER" id="PTHR22754:SF32">
    <property type="entry name" value="DISCO-INTERACTING PROTEIN 2"/>
    <property type="match status" value="1"/>
</dbReference>
<evidence type="ECO:0000256" key="1">
    <source>
        <dbReference type="ARBA" id="ARBA00007735"/>
    </source>
</evidence>
<dbReference type="InterPro" id="IPR000873">
    <property type="entry name" value="AMP-dep_synth/lig_dom"/>
</dbReference>
<evidence type="ECO:0000313" key="7">
    <source>
        <dbReference type="Proteomes" id="UP001152320"/>
    </source>
</evidence>
<dbReference type="OrthoDB" id="69964at2759"/>
<comment type="caution">
    <text evidence="6">The sequence shown here is derived from an EMBL/GenBank/DDBJ whole genome shotgun (WGS) entry which is preliminary data.</text>
</comment>
<protein>
    <submittedName>
        <fullName evidence="6">Disco-interacting protein 2-like C</fullName>
    </submittedName>
</protein>
<dbReference type="InterPro" id="IPR042099">
    <property type="entry name" value="ANL_N_sf"/>
</dbReference>
<sequence length="1498" mass="163418">MPNILKKAHGRKPLQNQYTSGTYMVMIQGMDEDSYGCNTTSDPAGSVGGVKRQVRNRRRAEHHEPETRYRSDVREEAVKAALANHIEQDMPMPSKRQSLHASVVPAETPPESDTDDNDSISSSSSHQMGEPSGAAVGSFYYVRGDPFRQANNGHVSRGSNRGVDIATSAQPPPDVTASSGVAYQRGGPGEDPHVSARVSSKIQQLLNTLKRPKRKPLQDFFVEEDDELEAFQSDPNAPRPEGNVITPAIGDQLHIPTGLPRNLESALQRYGTATPKNVVTTCLDANGKVSSHLTYGKLLSKANKIAYYLLHKLGGKEGPILKSGDRVALVYPNSDPGAFISAFYGCLFAGVVPVAIDVPLSRKDAGGQQIGFLLGSCGITVALTSNTCLKELPKTQAGEVVRFKGWPRLNWQVTESLPKPPKEWQLPPRMAEDSPAYIEYTTDKDGIIKGVTITRKAMLYHCRTLTVACSYQEGEVMVNVLDFKRDVGLWHSIQASVFNGMHVICVPYSLMKVNPASWMQMVTKYKASLAIVKSRDMHWGLMAQKEHKDVNFKTLRMLLVADGANPWSLSSCDAFLNTFQSKGLKPEVMCPCACATEALTVSIRRPGKTGSTASGRGVLSMAGLSYGVVRVDTGDKLTSLTLQDVGVVMPGAAMVVVKITGKPYLCQTDEIGELCVSSEAVGSSFWGLKGKTSAVFNINPLKDDDEAVSDQPFIKTGLLGFLGPGGLVFVCGNVNGLMQVSGRRHNTDDIIATVLAVEPMKFIYRGRIAVFSIKVLRDERVIIIAEQRPEASEEECFQWMSRVLQAIDSIHQLGVYCLCLVNPNSLPKTPLGGIHLSDTKQRFMEGSLHPTNVLMCPHTCVSNLPKPRTKQSDVGPASVMMGNLVAGSRIAGAAGRDIGRPDEDSDAAKRYQFLSEVLRWRANSTPDHVLFQQLNNKGAVSQSLSCVQLHKKAERIGVLLQEKCHINTGDHVALIYPPGIDLIVAFYGCLYVGAVPVTVRPPHPQNLVTTLPTVRMIVEVSKSVVVLSTSGIIKLLRSKEATGTVDVKTWPPLLDTDDLPKKKLANIYRAPTPEMLCYLDFSVSTTGMLAGVKMSHSAASAACRSLKLACELYPSRVVCLCLDPYCGLGFVLWVLSSVYSGHQSIVIPPLEIESNPALWLSALSQYKVRDTFCSYSVMEICTKGLGQSITNLKQKGINLSAVRYCVAVAEERPRTGLTNSFSKLFLTLGLSPRAVSTAFGCRINIAIALQGASSPDPTTVYVDMRALRNDRVTIVEKGSPHSLCMMESGKILPGVKVVIAHADTRGQCADSHLGEIWVNSPHNSCGYFTIYGDDSMHNDHFSARLTTGDTSTIYARTGYLGFIKRTELTQADGDRHDALFVVGSLDETIMMRGMRYHPTDIENSVLRCHKNVCECAVFTWTNLLVVVVELDGKESEALDLVPLVTNVVLEEHYLIVGVVVMVDPGVIPINSKGEKQRMHLRDGFLADQLDPIYVAYNM</sequence>
<dbReference type="InterPro" id="IPR045851">
    <property type="entry name" value="AMP-bd_C_sf"/>
</dbReference>
<accession>A0A9Q1BCK6</accession>
<keyword evidence="7" id="KW-1185">Reference proteome</keyword>
<organism evidence="6 7">
    <name type="scientific">Holothuria leucospilota</name>
    <name type="common">Black long sea cucumber</name>
    <name type="synonym">Mertensiothuria leucospilota</name>
    <dbReference type="NCBI Taxonomy" id="206669"/>
    <lineage>
        <taxon>Eukaryota</taxon>
        <taxon>Metazoa</taxon>
        <taxon>Echinodermata</taxon>
        <taxon>Eleutherozoa</taxon>
        <taxon>Echinozoa</taxon>
        <taxon>Holothuroidea</taxon>
        <taxon>Aspidochirotacea</taxon>
        <taxon>Aspidochirotida</taxon>
        <taxon>Holothuriidae</taxon>
        <taxon>Holothuria</taxon>
    </lineage>
</organism>
<dbReference type="Pfam" id="PF24919">
    <property type="entry name" value="Mug62"/>
    <property type="match status" value="1"/>
</dbReference>
<dbReference type="SUPFAM" id="SSF56801">
    <property type="entry name" value="Acetyl-CoA synthetase-like"/>
    <property type="match status" value="2"/>
</dbReference>
<feature type="compositionally biased region" description="Polar residues" evidence="2">
    <location>
        <begin position="150"/>
        <end position="159"/>
    </location>
</feature>
<dbReference type="EMBL" id="JAIZAY010000023">
    <property type="protein sequence ID" value="KAJ8019637.1"/>
    <property type="molecule type" value="Genomic_DNA"/>
</dbReference>
<proteinExistence type="inferred from homology"/>